<dbReference type="Proteomes" id="UP000236754">
    <property type="component" value="Unassembled WGS sequence"/>
</dbReference>
<organism evidence="2 3">
    <name type="scientific">Actinacidiphila yanglinensis</name>
    <dbReference type="NCBI Taxonomy" id="310779"/>
    <lineage>
        <taxon>Bacteria</taxon>
        <taxon>Bacillati</taxon>
        <taxon>Actinomycetota</taxon>
        <taxon>Actinomycetes</taxon>
        <taxon>Kitasatosporales</taxon>
        <taxon>Streptomycetaceae</taxon>
        <taxon>Actinacidiphila</taxon>
    </lineage>
</organism>
<gene>
    <name evidence="2" type="ORF">SAMN05216223_125114</name>
</gene>
<name>A0A1H6E3Y1_9ACTN</name>
<dbReference type="AlphaFoldDB" id="A0A1H6E3Y1"/>
<protein>
    <submittedName>
        <fullName evidence="2">Uncharacterized protein</fullName>
    </submittedName>
</protein>
<feature type="compositionally biased region" description="Pro residues" evidence="1">
    <location>
        <begin position="1"/>
        <end position="10"/>
    </location>
</feature>
<evidence type="ECO:0000313" key="2">
    <source>
        <dbReference type="EMBL" id="SEG92277.1"/>
    </source>
</evidence>
<reference evidence="2 3" key="1">
    <citation type="submission" date="2016-10" db="EMBL/GenBank/DDBJ databases">
        <authorList>
            <person name="de Groot N.N."/>
        </authorList>
    </citation>
    <scope>NUCLEOTIDE SEQUENCE [LARGE SCALE GENOMIC DNA]</scope>
    <source>
        <strain evidence="2 3">CGMCC 4.2023</strain>
    </source>
</reference>
<feature type="region of interest" description="Disordered" evidence="1">
    <location>
        <begin position="1"/>
        <end position="24"/>
    </location>
</feature>
<dbReference type="EMBL" id="FNVU01000025">
    <property type="protein sequence ID" value="SEG92277.1"/>
    <property type="molecule type" value="Genomic_DNA"/>
</dbReference>
<keyword evidence="3" id="KW-1185">Reference proteome</keyword>
<accession>A0A1H6E3Y1</accession>
<proteinExistence type="predicted"/>
<evidence type="ECO:0000256" key="1">
    <source>
        <dbReference type="SAM" id="MobiDB-lite"/>
    </source>
</evidence>
<feature type="compositionally biased region" description="Basic and acidic residues" evidence="1">
    <location>
        <begin position="14"/>
        <end position="24"/>
    </location>
</feature>
<dbReference type="OrthoDB" id="5572373at2"/>
<sequence>MPAAPMPPGPSSRRPSDPDPDTRRAWPVVVWDKADRHRYAMVAVPFLSRARTAHDPFLTALIAPQPGHPLWNPGH</sequence>
<dbReference type="RefSeq" id="WP_103890307.1">
    <property type="nucleotide sequence ID" value="NZ_FNVU01000025.1"/>
</dbReference>
<evidence type="ECO:0000313" key="3">
    <source>
        <dbReference type="Proteomes" id="UP000236754"/>
    </source>
</evidence>